<proteinExistence type="predicted"/>
<reference evidence="1 2" key="1">
    <citation type="submission" date="2016-03" db="EMBL/GenBank/DDBJ databases">
        <title>Complete genome sequence of Shewanella psychrophila WP2, a deep sea bacterium isolated from west Pacific sediment.</title>
        <authorList>
            <person name="Xu G."/>
            <person name="Jian H."/>
        </authorList>
    </citation>
    <scope>NUCLEOTIDE SEQUENCE [LARGE SCALE GENOMIC DNA]</scope>
    <source>
        <strain evidence="1 2">WP2</strain>
    </source>
</reference>
<sequence>MKNKKFTLLMMEFTQLVQGSSLLLDENHALLCDFDEMSCRIEDGVRVGLNDSILIMISMGGGPFQSEVALRINADFSLSSDGYIAQFQSEEYFFVRGIPLPEHPQALLKTLSNTLDIAKTLKQELSLHVAN</sequence>
<evidence type="ECO:0000313" key="2">
    <source>
        <dbReference type="Proteomes" id="UP000189545"/>
    </source>
</evidence>
<evidence type="ECO:0008006" key="3">
    <source>
        <dbReference type="Google" id="ProtNLM"/>
    </source>
</evidence>
<dbReference type="Proteomes" id="UP000189545">
    <property type="component" value="Chromosome"/>
</dbReference>
<protein>
    <recommendedName>
        <fullName evidence="3">Tir chaperone protein (CesT) family</fullName>
    </recommendedName>
</protein>
<name>A0A1S6HQ59_9GAMM</name>
<gene>
    <name evidence="1" type="ORF">Sps_02495</name>
</gene>
<dbReference type="STRING" id="225848.Sps_02495"/>
<keyword evidence="2" id="KW-1185">Reference proteome</keyword>
<dbReference type="AlphaFoldDB" id="A0A1S6HQ59"/>
<dbReference type="KEGG" id="spsw:Sps_02495"/>
<organism evidence="1 2">
    <name type="scientific">Shewanella psychrophila</name>
    <dbReference type="NCBI Taxonomy" id="225848"/>
    <lineage>
        <taxon>Bacteria</taxon>
        <taxon>Pseudomonadati</taxon>
        <taxon>Pseudomonadota</taxon>
        <taxon>Gammaproteobacteria</taxon>
        <taxon>Alteromonadales</taxon>
        <taxon>Shewanellaceae</taxon>
        <taxon>Shewanella</taxon>
    </lineage>
</organism>
<dbReference type="EMBL" id="CP014782">
    <property type="protein sequence ID" value="AQS37649.1"/>
    <property type="molecule type" value="Genomic_DNA"/>
</dbReference>
<evidence type="ECO:0000313" key="1">
    <source>
        <dbReference type="EMBL" id="AQS37649.1"/>
    </source>
</evidence>
<accession>A0A1S6HQ59</accession>
<dbReference type="RefSeq" id="WP_227992735.1">
    <property type="nucleotide sequence ID" value="NZ_CP014782.1"/>
</dbReference>